<dbReference type="Proteomes" id="UP000299102">
    <property type="component" value="Unassembled WGS sequence"/>
</dbReference>
<keyword evidence="3" id="KW-1185">Reference proteome</keyword>
<name>A0A4C1URB1_EUMVA</name>
<dbReference type="EMBL" id="BGZK01000208">
    <property type="protein sequence ID" value="GBP28516.1"/>
    <property type="molecule type" value="Genomic_DNA"/>
</dbReference>
<comment type="caution">
    <text evidence="2">The sequence shown here is derived from an EMBL/GenBank/DDBJ whole genome shotgun (WGS) entry which is preliminary data.</text>
</comment>
<evidence type="ECO:0000256" key="1">
    <source>
        <dbReference type="SAM" id="MobiDB-lite"/>
    </source>
</evidence>
<protein>
    <submittedName>
        <fullName evidence="2">Uncharacterized protein</fullName>
    </submittedName>
</protein>
<evidence type="ECO:0000313" key="2">
    <source>
        <dbReference type="EMBL" id="GBP28516.1"/>
    </source>
</evidence>
<proteinExistence type="predicted"/>
<gene>
    <name evidence="2" type="ORF">EVAR_22979_1</name>
</gene>
<accession>A0A4C1URB1</accession>
<evidence type="ECO:0000313" key="3">
    <source>
        <dbReference type="Proteomes" id="UP000299102"/>
    </source>
</evidence>
<dbReference type="AlphaFoldDB" id="A0A4C1URB1"/>
<reference evidence="2 3" key="1">
    <citation type="journal article" date="2019" name="Commun. Biol.">
        <title>The bagworm genome reveals a unique fibroin gene that provides high tensile strength.</title>
        <authorList>
            <person name="Kono N."/>
            <person name="Nakamura H."/>
            <person name="Ohtoshi R."/>
            <person name="Tomita M."/>
            <person name="Numata K."/>
            <person name="Arakawa K."/>
        </authorList>
    </citation>
    <scope>NUCLEOTIDE SEQUENCE [LARGE SCALE GENOMIC DNA]</scope>
</reference>
<sequence>MALLNTSAPRARDRDESPVALAARSESPAPLKCREGAWAGIENLTGIEINPRHLTFVVSTSAPQKYRYLFSARAPILAFSLANSVPVELFREAHAFGG</sequence>
<organism evidence="2 3">
    <name type="scientific">Eumeta variegata</name>
    <name type="common">Bagworm moth</name>
    <name type="synonym">Eumeta japonica</name>
    <dbReference type="NCBI Taxonomy" id="151549"/>
    <lineage>
        <taxon>Eukaryota</taxon>
        <taxon>Metazoa</taxon>
        <taxon>Ecdysozoa</taxon>
        <taxon>Arthropoda</taxon>
        <taxon>Hexapoda</taxon>
        <taxon>Insecta</taxon>
        <taxon>Pterygota</taxon>
        <taxon>Neoptera</taxon>
        <taxon>Endopterygota</taxon>
        <taxon>Lepidoptera</taxon>
        <taxon>Glossata</taxon>
        <taxon>Ditrysia</taxon>
        <taxon>Tineoidea</taxon>
        <taxon>Psychidae</taxon>
        <taxon>Oiketicinae</taxon>
        <taxon>Eumeta</taxon>
    </lineage>
</organism>
<feature type="region of interest" description="Disordered" evidence="1">
    <location>
        <begin position="1"/>
        <end position="27"/>
    </location>
</feature>